<dbReference type="InterPro" id="IPR001021">
    <property type="entry name" value="Ribosomal_bL25_long"/>
</dbReference>
<comment type="caution">
    <text evidence="8">The sequence shown here is derived from an EMBL/GenBank/DDBJ whole genome shotgun (WGS) entry which is preliminary data.</text>
</comment>
<dbReference type="InterPro" id="IPR029751">
    <property type="entry name" value="Ribosomal_L25_dom"/>
</dbReference>
<dbReference type="PANTHER" id="PTHR33284:SF1">
    <property type="entry name" value="RIBOSOMAL PROTEIN L25_GLN-TRNA SYNTHETASE, ANTI-CODON-BINDING DOMAIN-CONTAINING PROTEIN"/>
    <property type="match status" value="1"/>
</dbReference>
<evidence type="ECO:0000256" key="1">
    <source>
        <dbReference type="ARBA" id="ARBA00022730"/>
    </source>
</evidence>
<dbReference type="Pfam" id="PF01386">
    <property type="entry name" value="Ribosomal_L25p"/>
    <property type="match status" value="1"/>
</dbReference>
<reference evidence="8 9" key="1">
    <citation type="submission" date="2024-03" db="EMBL/GenBank/DDBJ databases">
        <title>Ignisphaera cupida sp. nov., a hyperthermophilic hydrolytic archaeon from a hot spring of Kamchatka, and proposal of Ignisphaeraceae fam. nov.</title>
        <authorList>
            <person name="Podosokorskaya O.A."/>
            <person name="Elcheninov A.G."/>
            <person name="Maltseva A.I."/>
            <person name="Zayulina K.S."/>
            <person name="Novikov A."/>
            <person name="Merkel A.Y."/>
        </authorList>
    </citation>
    <scope>NUCLEOTIDE SEQUENCE [LARGE SCALE GENOMIC DNA]</scope>
    <source>
        <strain evidence="8 9">38H-sp</strain>
    </source>
</reference>
<dbReference type="SUPFAM" id="SSF50715">
    <property type="entry name" value="Ribosomal protein L25-like"/>
    <property type="match status" value="1"/>
</dbReference>
<dbReference type="Gene3D" id="2.40.240.10">
    <property type="entry name" value="Ribosomal Protein L25, Chain P"/>
    <property type="match status" value="1"/>
</dbReference>
<keyword evidence="3 5" id="KW-0689">Ribosomal protein</keyword>
<organism evidence="8 9">
    <name type="scientific">Rarispira pelagica</name>
    <dbReference type="NCBI Taxonomy" id="3141764"/>
    <lineage>
        <taxon>Bacteria</taxon>
        <taxon>Pseudomonadati</taxon>
        <taxon>Spirochaetota</taxon>
        <taxon>Spirochaetia</taxon>
        <taxon>Winmispirales</taxon>
        <taxon>Winmispiraceae</taxon>
        <taxon>Rarispira</taxon>
    </lineage>
</organism>
<keyword evidence="4 5" id="KW-0687">Ribonucleoprotein</keyword>
<dbReference type="EMBL" id="JBCHKQ010000007">
    <property type="protein sequence ID" value="MEM5948918.1"/>
    <property type="molecule type" value="Genomic_DNA"/>
</dbReference>
<evidence type="ECO:0000313" key="9">
    <source>
        <dbReference type="Proteomes" id="UP001466331"/>
    </source>
</evidence>
<evidence type="ECO:0000256" key="3">
    <source>
        <dbReference type="ARBA" id="ARBA00022980"/>
    </source>
</evidence>
<dbReference type="InterPro" id="IPR020057">
    <property type="entry name" value="Ribosomal_bL25_b-dom"/>
</dbReference>
<feature type="domain" description="Large ribosomal subunit protein bL25 beta" evidence="7">
    <location>
        <begin position="102"/>
        <end position="183"/>
    </location>
</feature>
<dbReference type="GO" id="GO:0005840">
    <property type="term" value="C:ribosome"/>
    <property type="evidence" value="ECO:0007669"/>
    <property type="project" value="UniProtKB-KW"/>
</dbReference>
<dbReference type="InterPro" id="IPR020056">
    <property type="entry name" value="Rbsml_bL25/Gln-tRNA_synth_N"/>
</dbReference>
<evidence type="ECO:0000259" key="6">
    <source>
        <dbReference type="Pfam" id="PF01386"/>
    </source>
</evidence>
<keyword evidence="2 5" id="KW-0694">RNA-binding</keyword>
<dbReference type="Gene3D" id="2.170.120.20">
    <property type="entry name" value="Ribosomal protein L25, beta domain"/>
    <property type="match status" value="1"/>
</dbReference>
<dbReference type="InterPro" id="IPR020930">
    <property type="entry name" value="Ribosomal_uL5_bac-type"/>
</dbReference>
<keyword evidence="9" id="KW-1185">Reference proteome</keyword>
<proteinExistence type="inferred from homology"/>
<comment type="function">
    <text evidence="5">This is one of the proteins that binds to the 5S RNA in the ribosome where it forms part of the central protuberance.</text>
</comment>
<dbReference type="InterPro" id="IPR037121">
    <property type="entry name" value="Ribosomal_bL25_C"/>
</dbReference>
<comment type="subunit">
    <text evidence="5">Part of the 50S ribosomal subunit; part of the 5S rRNA/L5/L18/L25 subcomplex. Contacts the 5S rRNA. Binds to the 5S rRNA independently of L5 and L18.</text>
</comment>
<sequence>MKNVTLTASKRVAGNKSKTNALRRQGFIPAVVYGAGEEIPVSVNAREFNKTFHGAISENIRIDLDISGDKKRQVLIKDYQYDPIKSKIVHLDFIELDPNKPIKTHVPVHLEGNAPGVKLGGILEFFTQELEVECLPKDLPEYIVVNIDNLNLGDSIHVADISLPNGVKIISSNEQTVVAVTHATKESTDVVSEEETEEEVSE</sequence>
<dbReference type="CDD" id="cd00495">
    <property type="entry name" value="Ribosomal_L25_TL5_CTC"/>
    <property type="match status" value="1"/>
</dbReference>
<dbReference type="Proteomes" id="UP001466331">
    <property type="component" value="Unassembled WGS sequence"/>
</dbReference>
<dbReference type="HAMAP" id="MF_01334">
    <property type="entry name" value="Ribosomal_bL25_CTC"/>
    <property type="match status" value="1"/>
</dbReference>
<evidence type="ECO:0000256" key="4">
    <source>
        <dbReference type="ARBA" id="ARBA00023274"/>
    </source>
</evidence>
<evidence type="ECO:0000313" key="8">
    <source>
        <dbReference type="EMBL" id="MEM5948918.1"/>
    </source>
</evidence>
<dbReference type="RefSeq" id="WP_420070370.1">
    <property type="nucleotide sequence ID" value="NZ_JBCHKQ010000007.1"/>
</dbReference>
<dbReference type="PANTHER" id="PTHR33284">
    <property type="entry name" value="RIBOSOMAL PROTEIN L25/GLN-TRNA SYNTHETASE, ANTI-CODON-BINDING DOMAIN-CONTAINING PROTEIN"/>
    <property type="match status" value="1"/>
</dbReference>
<feature type="domain" description="Large ribosomal subunit protein bL25 L25" evidence="6">
    <location>
        <begin position="6"/>
        <end position="93"/>
    </location>
</feature>
<comment type="similarity">
    <text evidence="5">Belongs to the bacterial ribosomal protein bL25 family. CTC subfamily.</text>
</comment>
<dbReference type="NCBIfam" id="TIGR00731">
    <property type="entry name" value="bL25_bact_ctc"/>
    <property type="match status" value="1"/>
</dbReference>
<evidence type="ECO:0000256" key="5">
    <source>
        <dbReference type="HAMAP-Rule" id="MF_01334"/>
    </source>
</evidence>
<accession>A0ABU9UE25</accession>
<keyword evidence="1 5" id="KW-0699">rRNA-binding</keyword>
<dbReference type="InterPro" id="IPR011035">
    <property type="entry name" value="Ribosomal_bL25/Gln-tRNA_synth"/>
</dbReference>
<gene>
    <name evidence="5" type="primary">rplY</name>
    <name evidence="5" type="synonym">ctc</name>
    <name evidence="8" type="ORF">WKV44_10240</name>
</gene>
<evidence type="ECO:0000259" key="7">
    <source>
        <dbReference type="Pfam" id="PF14693"/>
    </source>
</evidence>
<name>A0ABU9UE25_9SPIR</name>
<protein>
    <recommendedName>
        <fullName evidence="5">Large ribosomal subunit protein bL25</fullName>
    </recommendedName>
    <alternativeName>
        <fullName evidence="5">General stress protein CTC</fullName>
    </alternativeName>
</protein>
<evidence type="ECO:0000256" key="2">
    <source>
        <dbReference type="ARBA" id="ARBA00022884"/>
    </source>
</evidence>
<dbReference type="Pfam" id="PF14693">
    <property type="entry name" value="Ribosomal_TL5_C"/>
    <property type="match status" value="1"/>
</dbReference>